<keyword evidence="3" id="KW-1185">Reference proteome</keyword>
<name>A0ABS3FMF2_9CYAN</name>
<dbReference type="Proteomes" id="UP000664844">
    <property type="component" value="Unassembled WGS sequence"/>
</dbReference>
<organism evidence="2 3">
    <name type="scientific">Phormidium pseudopriestleyi FRX01</name>
    <dbReference type="NCBI Taxonomy" id="1759528"/>
    <lineage>
        <taxon>Bacteria</taxon>
        <taxon>Bacillati</taxon>
        <taxon>Cyanobacteriota</taxon>
        <taxon>Cyanophyceae</taxon>
        <taxon>Oscillatoriophycideae</taxon>
        <taxon>Oscillatoriales</taxon>
        <taxon>Oscillatoriaceae</taxon>
        <taxon>Phormidium</taxon>
    </lineage>
</organism>
<evidence type="ECO:0000313" key="2">
    <source>
        <dbReference type="EMBL" id="MBO0348077.1"/>
    </source>
</evidence>
<proteinExistence type="predicted"/>
<accession>A0ABS3FMF2</accession>
<protein>
    <submittedName>
        <fullName evidence="2">Uncharacterized protein</fullName>
    </submittedName>
</protein>
<feature type="region of interest" description="Disordered" evidence="1">
    <location>
        <begin position="11"/>
        <end position="39"/>
    </location>
</feature>
<feature type="region of interest" description="Disordered" evidence="1">
    <location>
        <begin position="63"/>
        <end position="85"/>
    </location>
</feature>
<evidence type="ECO:0000313" key="3">
    <source>
        <dbReference type="Proteomes" id="UP000664844"/>
    </source>
</evidence>
<reference evidence="2 3" key="1">
    <citation type="submission" date="2021-03" db="EMBL/GenBank/DDBJ databases">
        <title>Metabolic Capacity of the Antarctic Cyanobacterium Phormidium pseudopriestleyi that Sustains Oxygenic Photosynthesis in the Presence of Hydrogen Sulfide.</title>
        <authorList>
            <person name="Lumian J.E."/>
            <person name="Jungblut A.D."/>
            <person name="Dillon M.L."/>
            <person name="Hawes I."/>
            <person name="Doran P.T."/>
            <person name="Mackey T.J."/>
            <person name="Dick G.J."/>
            <person name="Grettenberger C.L."/>
            <person name="Sumner D.Y."/>
        </authorList>
    </citation>
    <scope>NUCLEOTIDE SEQUENCE [LARGE SCALE GENOMIC DNA]</scope>
    <source>
        <strain evidence="2 3">FRX01</strain>
    </source>
</reference>
<evidence type="ECO:0000256" key="1">
    <source>
        <dbReference type="SAM" id="MobiDB-lite"/>
    </source>
</evidence>
<comment type="caution">
    <text evidence="2">The sequence shown here is derived from an EMBL/GenBank/DDBJ whole genome shotgun (WGS) entry which is preliminary data.</text>
</comment>
<feature type="compositionally biased region" description="Basic and acidic residues" evidence="1">
    <location>
        <begin position="63"/>
        <end position="75"/>
    </location>
</feature>
<sequence>MIVFCWSWNRGNSGDPPVSRSHSRKLSPQRHLPPFPEPLQHPCLGNSVAIWGRFNPNPTPKVHEPLTYHDRDRNSAVRSPRGNPGVIIDTTVQNRFWHNRGESPFLQRE</sequence>
<dbReference type="RefSeq" id="WP_207086644.1">
    <property type="nucleotide sequence ID" value="NZ_JAFLQW010000069.1"/>
</dbReference>
<gene>
    <name evidence="2" type="ORF">J0895_02960</name>
</gene>
<dbReference type="EMBL" id="JAFLQW010000069">
    <property type="protein sequence ID" value="MBO0348077.1"/>
    <property type="molecule type" value="Genomic_DNA"/>
</dbReference>